<proteinExistence type="predicted"/>
<evidence type="ECO:0000313" key="6">
    <source>
        <dbReference type="EMBL" id="DAF47893.1"/>
    </source>
</evidence>
<dbReference type="Pfam" id="PF05105">
    <property type="entry name" value="Phage_holin_4_1"/>
    <property type="match status" value="1"/>
</dbReference>
<sequence>MYFLDKMNAMGGVAVAVLTYVLGEHWYLFAFFLFMNIVDYITGCMKSAINHKINSNKGWIGVLKKLGYWIMIVVAFTFSAFLVEIGKMLGIDFHVTTLVGWFVLASLCINEVRSIIENLVQCGYSVPNVLTKGLEVADKLVNEEQDNDESSTLE</sequence>
<evidence type="ECO:0000256" key="1">
    <source>
        <dbReference type="ARBA" id="ARBA00004301"/>
    </source>
</evidence>
<organism evidence="6">
    <name type="scientific">Siphoviridae sp. ct0D87</name>
    <dbReference type="NCBI Taxonomy" id="2827760"/>
    <lineage>
        <taxon>Viruses</taxon>
        <taxon>Duplodnaviria</taxon>
        <taxon>Heunggongvirae</taxon>
        <taxon>Uroviricota</taxon>
        <taxon>Caudoviricetes</taxon>
    </lineage>
</organism>
<keyword evidence="2 5" id="KW-0812">Transmembrane</keyword>
<keyword evidence="4 5" id="KW-0472">Membrane</keyword>
<comment type="subcellular location">
    <subcellularLocation>
        <location evidence="1">Host membrane</location>
        <topology evidence="1">Multi-pass membrane protein</topology>
    </subcellularLocation>
</comment>
<evidence type="ECO:0000256" key="3">
    <source>
        <dbReference type="ARBA" id="ARBA00022989"/>
    </source>
</evidence>
<evidence type="ECO:0000256" key="5">
    <source>
        <dbReference type="SAM" id="Phobius"/>
    </source>
</evidence>
<keyword evidence="3 5" id="KW-1133">Transmembrane helix</keyword>
<feature type="transmembrane region" description="Helical" evidence="5">
    <location>
        <begin position="66"/>
        <end position="83"/>
    </location>
</feature>
<feature type="transmembrane region" description="Helical" evidence="5">
    <location>
        <begin position="89"/>
        <end position="109"/>
    </location>
</feature>
<evidence type="ECO:0000256" key="2">
    <source>
        <dbReference type="ARBA" id="ARBA00022692"/>
    </source>
</evidence>
<dbReference type="InterPro" id="IPR006480">
    <property type="entry name" value="Phage_holin_4_1"/>
</dbReference>
<reference evidence="6" key="1">
    <citation type="journal article" date="2021" name="Proc. Natl. Acad. Sci. U.S.A.">
        <title>A Catalog of Tens of Thousands of Viruses from Human Metagenomes Reveals Hidden Associations with Chronic Diseases.</title>
        <authorList>
            <person name="Tisza M.J."/>
            <person name="Buck C.B."/>
        </authorList>
    </citation>
    <scope>NUCLEOTIDE SEQUENCE</scope>
    <source>
        <strain evidence="6">Ct0D87</strain>
    </source>
</reference>
<feature type="transmembrane region" description="Helical" evidence="5">
    <location>
        <begin position="26"/>
        <end position="45"/>
    </location>
</feature>
<dbReference type="NCBIfam" id="TIGR01593">
    <property type="entry name" value="holin_tox_secr"/>
    <property type="match status" value="1"/>
</dbReference>
<dbReference type="GO" id="GO:0033644">
    <property type="term" value="C:host cell membrane"/>
    <property type="evidence" value="ECO:0007669"/>
    <property type="project" value="UniProtKB-SubCell"/>
</dbReference>
<dbReference type="EMBL" id="BK032561">
    <property type="protein sequence ID" value="DAF47893.1"/>
    <property type="molecule type" value="Genomic_DNA"/>
</dbReference>
<protein>
    <submittedName>
        <fullName evidence="6">Holin</fullName>
    </submittedName>
</protein>
<accession>A0A8S5SA77</accession>
<evidence type="ECO:0000256" key="4">
    <source>
        <dbReference type="ARBA" id="ARBA00023136"/>
    </source>
</evidence>
<name>A0A8S5SA77_9CAUD</name>